<dbReference type="InterPro" id="IPR016162">
    <property type="entry name" value="Ald_DH_N"/>
</dbReference>
<evidence type="ECO:0000313" key="10">
    <source>
        <dbReference type="Proteomes" id="UP001150941"/>
    </source>
</evidence>
<gene>
    <name evidence="9" type="ORF">N7468_004475</name>
</gene>
<dbReference type="GO" id="GO:0004029">
    <property type="term" value="F:aldehyde dehydrogenase (NAD+) activity"/>
    <property type="evidence" value="ECO:0007669"/>
    <property type="project" value="UniProtKB-EC"/>
</dbReference>
<evidence type="ECO:0000256" key="3">
    <source>
        <dbReference type="ARBA" id="ARBA00023002"/>
    </source>
</evidence>
<evidence type="ECO:0000256" key="4">
    <source>
        <dbReference type="ARBA" id="ARBA00024226"/>
    </source>
</evidence>
<evidence type="ECO:0000256" key="5">
    <source>
        <dbReference type="ARBA" id="ARBA00049194"/>
    </source>
</evidence>
<dbReference type="GeneID" id="83201075"/>
<dbReference type="AlphaFoldDB" id="A0A9W9TSL8"/>
<dbReference type="Proteomes" id="UP001150941">
    <property type="component" value="Unassembled WGS sequence"/>
</dbReference>
<comment type="caution">
    <text evidence="9">The sequence shown here is derived from an EMBL/GenBank/DDBJ whole genome shotgun (WGS) entry which is preliminary data.</text>
</comment>
<dbReference type="Gene3D" id="3.40.309.10">
    <property type="entry name" value="Aldehyde Dehydrogenase, Chain A, domain 2"/>
    <property type="match status" value="1"/>
</dbReference>
<evidence type="ECO:0000256" key="7">
    <source>
        <dbReference type="RuleBase" id="RU003345"/>
    </source>
</evidence>
<comment type="pathway">
    <text evidence="1">Mycotoxin biosynthesis.</text>
</comment>
<comment type="similarity">
    <text evidence="2 7">Belongs to the aldehyde dehydrogenase family.</text>
</comment>
<accession>A0A9W9TSL8</accession>
<dbReference type="FunFam" id="3.40.605.10:FF:000007">
    <property type="entry name" value="NAD/NADP-dependent betaine aldehyde dehydrogenase"/>
    <property type="match status" value="1"/>
</dbReference>
<evidence type="ECO:0000256" key="2">
    <source>
        <dbReference type="ARBA" id="ARBA00009986"/>
    </source>
</evidence>
<sequence length="488" mass="52094">MTNTTASLETRLFIDGKYVDAKHPERLTCYRPTDNTIVTDDVHVANQEDVDAAVAAARAAFPKWAAMAPAERAKILLKFADLIEQHGDELANLEALCNGKPTAVFKAYEVPLCAGAYRCEMHYAGWCDKVEGQSFPADNGFLKIVRHEPIGVCAAINAFNGPLVMCGFKGAPCLAAGNTMIMKASEKSPLSSLYLGKLANEAGIPPGVINFISGAGLTGALLASHMGIDKVSFTGSTATGKKIAKAAVESNLKRVSLELGGKSPSIVFPDANLDVAVQWCTQGIVGNSGQACIASSRVYVHESIRDVFIDQMKTAFEAAKAGFGDPFSKTTTLPPLIDKLQFDRVSKFVEEGKKQSTIVTGGCALSSEGCWMVPTIFVDPEPGASIYKEEIFGPVVVISSFKDEEEVLARANDTEFGLSGAVFSQDVNRALRVAGKLRSGTACVNCCTLVDLTTPFGGYKQSGWGRELGKAGIMSYLETKTVFVNMTY</sequence>
<dbReference type="InterPro" id="IPR016163">
    <property type="entry name" value="Ald_DH_C"/>
</dbReference>
<dbReference type="EMBL" id="JAPQKS010000003">
    <property type="protein sequence ID" value="KAJ5239856.1"/>
    <property type="molecule type" value="Genomic_DNA"/>
</dbReference>
<dbReference type="InterPro" id="IPR016160">
    <property type="entry name" value="Ald_DH_CS_CYS"/>
</dbReference>
<proteinExistence type="inferred from homology"/>
<protein>
    <recommendedName>
        <fullName evidence="4">aldehyde dehydrogenase (NAD(+))</fullName>
        <ecNumber evidence="4">1.2.1.3</ecNumber>
    </recommendedName>
</protein>
<dbReference type="InterPro" id="IPR029510">
    <property type="entry name" value="Ald_DH_CS_GLU"/>
</dbReference>
<dbReference type="PROSITE" id="PS00070">
    <property type="entry name" value="ALDEHYDE_DEHYDR_CYS"/>
    <property type="match status" value="1"/>
</dbReference>
<dbReference type="Pfam" id="PF00171">
    <property type="entry name" value="Aldedh"/>
    <property type="match status" value="1"/>
</dbReference>
<dbReference type="RefSeq" id="XP_058332775.1">
    <property type="nucleotide sequence ID" value="XM_058473772.1"/>
</dbReference>
<evidence type="ECO:0000256" key="1">
    <source>
        <dbReference type="ARBA" id="ARBA00004685"/>
    </source>
</evidence>
<evidence type="ECO:0000313" key="9">
    <source>
        <dbReference type="EMBL" id="KAJ5239856.1"/>
    </source>
</evidence>
<feature type="active site" evidence="6">
    <location>
        <position position="258"/>
    </location>
</feature>
<keyword evidence="3 7" id="KW-0560">Oxidoreductase</keyword>
<keyword evidence="10" id="KW-1185">Reference proteome</keyword>
<organism evidence="9 10">
    <name type="scientific">Penicillium chermesinum</name>
    <dbReference type="NCBI Taxonomy" id="63820"/>
    <lineage>
        <taxon>Eukaryota</taxon>
        <taxon>Fungi</taxon>
        <taxon>Dikarya</taxon>
        <taxon>Ascomycota</taxon>
        <taxon>Pezizomycotina</taxon>
        <taxon>Eurotiomycetes</taxon>
        <taxon>Eurotiomycetidae</taxon>
        <taxon>Eurotiales</taxon>
        <taxon>Aspergillaceae</taxon>
        <taxon>Penicillium</taxon>
    </lineage>
</organism>
<comment type="catalytic activity">
    <reaction evidence="5">
        <text>an aldehyde + NAD(+) + H2O = a carboxylate + NADH + 2 H(+)</text>
        <dbReference type="Rhea" id="RHEA:16185"/>
        <dbReference type="ChEBI" id="CHEBI:15377"/>
        <dbReference type="ChEBI" id="CHEBI:15378"/>
        <dbReference type="ChEBI" id="CHEBI:17478"/>
        <dbReference type="ChEBI" id="CHEBI:29067"/>
        <dbReference type="ChEBI" id="CHEBI:57540"/>
        <dbReference type="ChEBI" id="CHEBI:57945"/>
        <dbReference type="EC" id="1.2.1.3"/>
    </reaction>
</comment>
<name>A0A9W9TSL8_9EURO</name>
<dbReference type="EC" id="1.2.1.3" evidence="4"/>
<dbReference type="FunFam" id="3.40.309.10:FF:000012">
    <property type="entry name" value="Betaine aldehyde dehydrogenase"/>
    <property type="match status" value="1"/>
</dbReference>
<dbReference type="InterPro" id="IPR016161">
    <property type="entry name" value="Ald_DH/histidinol_DH"/>
</dbReference>
<dbReference type="FunFam" id="3.40.605.10:FF:000026">
    <property type="entry name" value="Aldehyde dehydrogenase, putative"/>
    <property type="match status" value="1"/>
</dbReference>
<dbReference type="Gene3D" id="3.40.605.10">
    <property type="entry name" value="Aldehyde Dehydrogenase, Chain A, domain 1"/>
    <property type="match status" value="1"/>
</dbReference>
<dbReference type="PROSITE" id="PS00687">
    <property type="entry name" value="ALDEHYDE_DEHYDR_GLU"/>
    <property type="match status" value="1"/>
</dbReference>
<dbReference type="OrthoDB" id="310895at2759"/>
<feature type="domain" description="Aldehyde dehydrogenase" evidence="8">
    <location>
        <begin position="18"/>
        <end position="482"/>
    </location>
</feature>
<dbReference type="SUPFAM" id="SSF53720">
    <property type="entry name" value="ALDH-like"/>
    <property type="match status" value="1"/>
</dbReference>
<reference evidence="9" key="1">
    <citation type="submission" date="2022-11" db="EMBL/GenBank/DDBJ databases">
        <authorList>
            <person name="Petersen C."/>
        </authorList>
    </citation>
    <scope>NUCLEOTIDE SEQUENCE</scope>
    <source>
        <strain evidence="9">IBT 19713</strain>
    </source>
</reference>
<dbReference type="PANTHER" id="PTHR11699">
    <property type="entry name" value="ALDEHYDE DEHYDROGENASE-RELATED"/>
    <property type="match status" value="1"/>
</dbReference>
<dbReference type="GO" id="GO:0046394">
    <property type="term" value="P:carboxylic acid biosynthetic process"/>
    <property type="evidence" value="ECO:0007669"/>
    <property type="project" value="UniProtKB-ARBA"/>
</dbReference>
<dbReference type="InterPro" id="IPR015590">
    <property type="entry name" value="Aldehyde_DH_dom"/>
</dbReference>
<evidence type="ECO:0000259" key="8">
    <source>
        <dbReference type="Pfam" id="PF00171"/>
    </source>
</evidence>
<reference evidence="9" key="2">
    <citation type="journal article" date="2023" name="IMA Fungus">
        <title>Comparative genomic study of the Penicillium genus elucidates a diverse pangenome and 15 lateral gene transfer events.</title>
        <authorList>
            <person name="Petersen C."/>
            <person name="Sorensen T."/>
            <person name="Nielsen M.R."/>
            <person name="Sondergaard T.E."/>
            <person name="Sorensen J.L."/>
            <person name="Fitzpatrick D.A."/>
            <person name="Frisvad J.C."/>
            <person name="Nielsen K.L."/>
        </authorList>
    </citation>
    <scope>NUCLEOTIDE SEQUENCE</scope>
    <source>
        <strain evidence="9">IBT 19713</strain>
    </source>
</reference>
<evidence type="ECO:0000256" key="6">
    <source>
        <dbReference type="PROSITE-ProRule" id="PRU10007"/>
    </source>
</evidence>